<dbReference type="AlphaFoldDB" id="A0A098THZ7"/>
<gene>
    <name evidence="1" type="ORF">DO97_15770</name>
</gene>
<comment type="caution">
    <text evidence="1">The sequence shown here is derived from an EMBL/GenBank/DDBJ whole genome shotgun (WGS) entry which is preliminary data.</text>
</comment>
<reference evidence="1 2" key="1">
    <citation type="journal article" date="2014" name="Mol. Ecol.">
        <title>Evolution of Synechococcus.</title>
        <authorList>
            <person name="Dvorak P."/>
            <person name="Casamatta D."/>
            <person name="Hasler P."/>
            <person name="Poulickova A."/>
            <person name="Ondrej V."/>
            <person name="Sanges R."/>
        </authorList>
    </citation>
    <scope>NUCLEOTIDE SEQUENCE [LARGE SCALE GENOMIC DNA]</scope>
    <source>
        <strain evidence="1 2">CAUP A 1101</strain>
    </source>
</reference>
<accession>A0A098THZ7</accession>
<proteinExistence type="predicted"/>
<dbReference type="Proteomes" id="UP000030170">
    <property type="component" value="Unassembled WGS sequence"/>
</dbReference>
<organism evidence="1 2">
    <name type="scientific">Neosynechococcus sphagnicola sy1</name>
    <dbReference type="NCBI Taxonomy" id="1497020"/>
    <lineage>
        <taxon>Bacteria</taxon>
        <taxon>Bacillati</taxon>
        <taxon>Cyanobacteriota</taxon>
        <taxon>Cyanophyceae</taxon>
        <taxon>Neosynechococcales</taxon>
        <taxon>Neosynechococcaceae</taxon>
        <taxon>Neosynechococcus</taxon>
    </lineage>
</organism>
<name>A0A098THZ7_9CYAN</name>
<dbReference type="EMBL" id="JJML01000053">
    <property type="protein sequence ID" value="KGF71739.1"/>
    <property type="molecule type" value="Genomic_DNA"/>
</dbReference>
<sequence>MSGVYQAVIKLISTHFPKLITRRLGQQHNPDDVLQQLFSVDEIACGRDLSGALPRQDRVKQESLRIDLEKPALYA</sequence>
<evidence type="ECO:0000313" key="2">
    <source>
        <dbReference type="Proteomes" id="UP000030170"/>
    </source>
</evidence>
<evidence type="ECO:0000313" key="1">
    <source>
        <dbReference type="EMBL" id="KGF71739.1"/>
    </source>
</evidence>
<keyword evidence="2" id="KW-1185">Reference proteome</keyword>
<protein>
    <submittedName>
        <fullName evidence="1">Uncharacterized protein</fullName>
    </submittedName>
</protein>